<evidence type="ECO:0000256" key="8">
    <source>
        <dbReference type="SAM" id="MobiDB-lite"/>
    </source>
</evidence>
<dbReference type="InterPro" id="IPR004895">
    <property type="entry name" value="Prenylated_rab_accept_PRA1"/>
</dbReference>
<reference evidence="9" key="1">
    <citation type="journal article" date="2013" name="J. Plant Res.">
        <title>Effect of fungi and light on seed germination of three Opuntia species from semiarid lands of central Mexico.</title>
        <authorList>
            <person name="Delgado-Sanchez P."/>
            <person name="Jimenez-Bremont J.F."/>
            <person name="Guerrero-Gonzalez Mde L."/>
            <person name="Flores J."/>
        </authorList>
    </citation>
    <scope>NUCLEOTIDE SEQUENCE</scope>
    <source>
        <tissue evidence="9">Cladode</tissue>
    </source>
</reference>
<dbReference type="GO" id="GO:0005794">
    <property type="term" value="C:Golgi apparatus"/>
    <property type="evidence" value="ECO:0007669"/>
    <property type="project" value="TreeGrafter"/>
</dbReference>
<feature type="transmembrane region" description="Helical" evidence="7">
    <location>
        <begin position="79"/>
        <end position="97"/>
    </location>
</feature>
<dbReference type="GO" id="GO:0016192">
    <property type="term" value="P:vesicle-mediated transport"/>
    <property type="evidence" value="ECO:0007669"/>
    <property type="project" value="TreeGrafter"/>
</dbReference>
<dbReference type="EMBL" id="GISG01036589">
    <property type="protein sequence ID" value="MBA4621992.1"/>
    <property type="molecule type" value="Transcribed_RNA"/>
</dbReference>
<evidence type="ECO:0000256" key="3">
    <source>
        <dbReference type="ARBA" id="ARBA00006483"/>
    </source>
</evidence>
<evidence type="ECO:0000256" key="4">
    <source>
        <dbReference type="ARBA" id="ARBA00022692"/>
    </source>
</evidence>
<dbReference type="Pfam" id="PF03208">
    <property type="entry name" value="PRA1"/>
    <property type="match status" value="1"/>
</dbReference>
<organism evidence="9">
    <name type="scientific">Opuntia streptacantha</name>
    <name type="common">Prickly pear cactus</name>
    <name type="synonym">Opuntia cardona</name>
    <dbReference type="NCBI Taxonomy" id="393608"/>
    <lineage>
        <taxon>Eukaryota</taxon>
        <taxon>Viridiplantae</taxon>
        <taxon>Streptophyta</taxon>
        <taxon>Embryophyta</taxon>
        <taxon>Tracheophyta</taxon>
        <taxon>Spermatophyta</taxon>
        <taxon>Magnoliopsida</taxon>
        <taxon>eudicotyledons</taxon>
        <taxon>Gunneridae</taxon>
        <taxon>Pentapetalae</taxon>
        <taxon>Caryophyllales</taxon>
        <taxon>Cactineae</taxon>
        <taxon>Cactaceae</taxon>
        <taxon>Opuntioideae</taxon>
        <taxon>Opuntia</taxon>
    </lineage>
</organism>
<protein>
    <recommendedName>
        <fullName evidence="7">PRA1 family protein</fullName>
    </recommendedName>
</protein>
<evidence type="ECO:0000313" key="9">
    <source>
        <dbReference type="EMBL" id="MBA4621992.1"/>
    </source>
</evidence>
<keyword evidence="4 7" id="KW-0812">Transmembrane</keyword>
<sequence length="217" mass="23215">MASPATLPINHQPISGGNSQSQPPISTPAFRAFLSRLTTSIRQGFAQRRPWYELVDRSAFARPDNLTEAATRIRKNASYFRVNYLTLLAAVLAFSLVSHPFSLLLLLSLLAAWCFLYLFRPSDQPLVILGRTFSDRETLGILVLSTVVLIFLTTVGSLLISASLIGVAIVCVHGAFRVPEDLFLDDQEQGGAGLLSFLGGAATSAAAAAAPAVAGRV</sequence>
<dbReference type="AlphaFoldDB" id="A0A7C8YMH8"/>
<feature type="transmembrane region" description="Helical" evidence="7">
    <location>
        <begin position="103"/>
        <end position="119"/>
    </location>
</feature>
<dbReference type="PANTHER" id="PTHR19317">
    <property type="entry name" value="PRENYLATED RAB ACCEPTOR 1-RELATED"/>
    <property type="match status" value="1"/>
</dbReference>
<dbReference type="GO" id="GO:0005783">
    <property type="term" value="C:endoplasmic reticulum"/>
    <property type="evidence" value="ECO:0007669"/>
    <property type="project" value="TreeGrafter"/>
</dbReference>
<proteinExistence type="inferred from homology"/>
<comment type="function">
    <text evidence="1 7">May be involved in both secretory and endocytic intracellular trafficking in the endosomal/prevacuolar compartments.</text>
</comment>
<feature type="region of interest" description="Disordered" evidence="8">
    <location>
        <begin position="1"/>
        <end position="24"/>
    </location>
</feature>
<keyword evidence="6 7" id="KW-0472">Membrane</keyword>
<feature type="transmembrane region" description="Helical" evidence="7">
    <location>
        <begin position="139"/>
        <end position="170"/>
    </location>
</feature>
<name>A0A7C8YMH8_OPUST</name>
<feature type="compositionally biased region" description="Polar residues" evidence="8">
    <location>
        <begin position="12"/>
        <end position="24"/>
    </location>
</feature>
<keyword evidence="5 7" id="KW-1133">Transmembrane helix</keyword>
<feature type="transmembrane region" description="Helical" evidence="7">
    <location>
        <begin position="190"/>
        <end position="214"/>
    </location>
</feature>
<dbReference type="GO" id="GO:0016020">
    <property type="term" value="C:membrane"/>
    <property type="evidence" value="ECO:0007669"/>
    <property type="project" value="UniProtKB-SubCell"/>
</dbReference>
<comment type="subcellular location">
    <subcellularLocation>
        <location evidence="2 7">Membrane</location>
        <topology evidence="2 7">Multi-pass membrane protein</topology>
    </subcellularLocation>
</comment>
<reference evidence="9" key="2">
    <citation type="submission" date="2020-07" db="EMBL/GenBank/DDBJ databases">
        <authorList>
            <person name="Vera ALvarez R."/>
            <person name="Arias-Moreno D.M."/>
            <person name="Jimenez-Jacinto V."/>
            <person name="Jimenez-Bremont J.F."/>
            <person name="Swaminathan K."/>
            <person name="Moose S.P."/>
            <person name="Guerrero-Gonzalez M.L."/>
            <person name="Marino-Ramirez L."/>
            <person name="Landsman D."/>
            <person name="Rodriguez-Kessler M."/>
            <person name="Delgado-Sanchez P."/>
        </authorList>
    </citation>
    <scope>NUCLEOTIDE SEQUENCE</scope>
    <source>
        <tissue evidence="9">Cladode</tissue>
    </source>
</reference>
<evidence type="ECO:0000256" key="7">
    <source>
        <dbReference type="RuleBase" id="RU363107"/>
    </source>
</evidence>
<dbReference type="PANTHER" id="PTHR19317:SF0">
    <property type="entry name" value="PRENYLATED RAB ACCEPTOR PROTEIN 1"/>
    <property type="match status" value="1"/>
</dbReference>
<evidence type="ECO:0000256" key="5">
    <source>
        <dbReference type="ARBA" id="ARBA00022989"/>
    </source>
</evidence>
<evidence type="ECO:0000256" key="6">
    <source>
        <dbReference type="ARBA" id="ARBA00023136"/>
    </source>
</evidence>
<evidence type="ECO:0000256" key="2">
    <source>
        <dbReference type="ARBA" id="ARBA00004141"/>
    </source>
</evidence>
<keyword evidence="7" id="KW-0813">Transport</keyword>
<accession>A0A7C8YMH8</accession>
<comment type="similarity">
    <text evidence="3 7">Belongs to the PRA1 family.</text>
</comment>
<evidence type="ECO:0000256" key="1">
    <source>
        <dbReference type="ARBA" id="ARBA00002501"/>
    </source>
</evidence>